<feature type="compositionally biased region" description="Acidic residues" evidence="2">
    <location>
        <begin position="142"/>
        <end position="154"/>
    </location>
</feature>
<proteinExistence type="inferred from homology"/>
<keyword evidence="4" id="KW-1185">Reference proteome</keyword>
<dbReference type="PANTHER" id="PTHR33768:SF3">
    <property type="entry name" value="MIP11318P"/>
    <property type="match status" value="1"/>
</dbReference>
<gene>
    <name evidence="3" type="ORF">SPHA_33741</name>
</gene>
<evidence type="ECO:0000313" key="3">
    <source>
        <dbReference type="EMBL" id="CAE1263502.1"/>
    </source>
</evidence>
<reference evidence="3" key="1">
    <citation type="submission" date="2021-01" db="EMBL/GenBank/DDBJ databases">
        <authorList>
            <person name="Li R."/>
            <person name="Bekaert M."/>
        </authorList>
    </citation>
    <scope>NUCLEOTIDE SEQUENCE</scope>
    <source>
        <strain evidence="3">Farmed</strain>
    </source>
</reference>
<dbReference type="InterPro" id="IPR029488">
    <property type="entry name" value="Hmw/CFAP97"/>
</dbReference>
<feature type="compositionally biased region" description="Basic and acidic residues" evidence="2">
    <location>
        <begin position="162"/>
        <end position="223"/>
    </location>
</feature>
<evidence type="ECO:0000256" key="1">
    <source>
        <dbReference type="ARBA" id="ARBA00008315"/>
    </source>
</evidence>
<sequence length="236" mass="28156">MHLHLKLKKLQLEEDRLDIIERDNRILLEKMAYIMRTRGRVDNFHDYRNKSLNAEKREREQLRISVENKNILRRILSRQPVYSHRAWLEDWNKNRNLLNNISHFPNEWWKTSKSYDKRVPSDSVRKSRNMGSQATSHRKDDDDYSLDYETEDEKDTTVDTNRSQRSEVTKERRPKAGEKKKGGKSEGKNSVTKTEENKHFEERETKEDEKTEQEKDKTTKESSENQDDSETGAAQS</sequence>
<dbReference type="OrthoDB" id="2163395at2759"/>
<evidence type="ECO:0000256" key="2">
    <source>
        <dbReference type="SAM" id="MobiDB-lite"/>
    </source>
</evidence>
<comment type="similarity">
    <text evidence="1">Belongs to the CFAP97 family.</text>
</comment>
<dbReference type="AlphaFoldDB" id="A0A812CD85"/>
<organism evidence="3 4">
    <name type="scientific">Acanthosepion pharaonis</name>
    <name type="common">Pharaoh cuttlefish</name>
    <name type="synonym">Sepia pharaonis</name>
    <dbReference type="NCBI Taxonomy" id="158019"/>
    <lineage>
        <taxon>Eukaryota</taxon>
        <taxon>Metazoa</taxon>
        <taxon>Spiralia</taxon>
        <taxon>Lophotrochozoa</taxon>
        <taxon>Mollusca</taxon>
        <taxon>Cephalopoda</taxon>
        <taxon>Coleoidea</taxon>
        <taxon>Decapodiformes</taxon>
        <taxon>Sepiida</taxon>
        <taxon>Sepiina</taxon>
        <taxon>Sepiidae</taxon>
        <taxon>Acanthosepion</taxon>
    </lineage>
</organism>
<feature type="region of interest" description="Disordered" evidence="2">
    <location>
        <begin position="118"/>
        <end position="236"/>
    </location>
</feature>
<dbReference type="Pfam" id="PF13879">
    <property type="entry name" value="Hmw_CFAP97"/>
    <property type="match status" value="1"/>
</dbReference>
<dbReference type="PANTHER" id="PTHR33768">
    <property type="entry name" value="MIP11318P"/>
    <property type="match status" value="1"/>
</dbReference>
<comment type="caution">
    <text evidence="3">The sequence shown here is derived from an EMBL/GenBank/DDBJ whole genome shotgun (WGS) entry which is preliminary data.</text>
</comment>
<dbReference type="EMBL" id="CAHIKZ030001415">
    <property type="protein sequence ID" value="CAE1263502.1"/>
    <property type="molecule type" value="Genomic_DNA"/>
</dbReference>
<accession>A0A812CD85</accession>
<evidence type="ECO:0000313" key="4">
    <source>
        <dbReference type="Proteomes" id="UP000597762"/>
    </source>
</evidence>
<name>A0A812CD85_ACAPH</name>
<dbReference type="Proteomes" id="UP000597762">
    <property type="component" value="Unassembled WGS sequence"/>
</dbReference>
<protein>
    <recommendedName>
        <fullName evidence="5">Cilia- and flagella-associated protein 97</fullName>
    </recommendedName>
</protein>
<dbReference type="InterPro" id="IPR038792">
    <property type="entry name" value="CFAP97D1/2"/>
</dbReference>
<evidence type="ECO:0008006" key="5">
    <source>
        <dbReference type="Google" id="ProtNLM"/>
    </source>
</evidence>